<dbReference type="InterPro" id="IPR018488">
    <property type="entry name" value="cNMP-bd_CS"/>
</dbReference>
<dbReference type="Pfam" id="PF00027">
    <property type="entry name" value="cNMP_binding"/>
    <property type="match status" value="2"/>
</dbReference>
<dbReference type="EMBL" id="CP093442">
    <property type="protein sequence ID" value="UOF02406.1"/>
    <property type="molecule type" value="Genomic_DNA"/>
</dbReference>
<dbReference type="PROSITE" id="PS00889">
    <property type="entry name" value="CNMP_BINDING_2"/>
    <property type="match status" value="1"/>
</dbReference>
<dbReference type="InterPro" id="IPR050397">
    <property type="entry name" value="Env_Response_Regulators"/>
</dbReference>
<dbReference type="InterPro" id="IPR014710">
    <property type="entry name" value="RmlC-like_jellyroll"/>
</dbReference>
<dbReference type="PANTHER" id="PTHR24567:SF26">
    <property type="entry name" value="REGULATORY PROTEIN YEIL"/>
    <property type="match status" value="1"/>
</dbReference>
<feature type="domain" description="Cyclic nucleotide-binding" evidence="1">
    <location>
        <begin position="251"/>
        <end position="350"/>
    </location>
</feature>
<dbReference type="RefSeq" id="WP_243539767.1">
    <property type="nucleotide sequence ID" value="NZ_CP093442.1"/>
</dbReference>
<dbReference type="InterPro" id="IPR018490">
    <property type="entry name" value="cNMP-bd_dom_sf"/>
</dbReference>
<evidence type="ECO:0000259" key="1">
    <source>
        <dbReference type="PROSITE" id="PS50042"/>
    </source>
</evidence>
<name>A0ABY4CBR5_9BACT</name>
<feature type="domain" description="Cyclic nucleotide-binding" evidence="1">
    <location>
        <begin position="124"/>
        <end position="218"/>
    </location>
</feature>
<dbReference type="SMART" id="SM00100">
    <property type="entry name" value="cNMP"/>
    <property type="match status" value="2"/>
</dbReference>
<dbReference type="PANTHER" id="PTHR24567">
    <property type="entry name" value="CRP FAMILY TRANSCRIPTIONAL REGULATORY PROTEIN"/>
    <property type="match status" value="1"/>
</dbReference>
<dbReference type="Proteomes" id="UP000830116">
    <property type="component" value="Chromosome"/>
</dbReference>
<dbReference type="Gene3D" id="2.60.120.10">
    <property type="entry name" value="Jelly Rolls"/>
    <property type="match status" value="2"/>
</dbReference>
<proteinExistence type="predicted"/>
<organism evidence="2 3">
    <name type="scientific">Bdellovibrio reynosensis</name>
    <dbReference type="NCBI Taxonomy" id="2835041"/>
    <lineage>
        <taxon>Bacteria</taxon>
        <taxon>Pseudomonadati</taxon>
        <taxon>Bdellovibrionota</taxon>
        <taxon>Bdellovibrionia</taxon>
        <taxon>Bdellovibrionales</taxon>
        <taxon>Pseudobdellovibrionaceae</taxon>
        <taxon>Bdellovibrio</taxon>
    </lineage>
</organism>
<gene>
    <name evidence="2" type="ORF">MNR06_05510</name>
</gene>
<dbReference type="SUPFAM" id="SSF51206">
    <property type="entry name" value="cAMP-binding domain-like"/>
    <property type="match status" value="2"/>
</dbReference>
<evidence type="ECO:0000313" key="3">
    <source>
        <dbReference type="Proteomes" id="UP000830116"/>
    </source>
</evidence>
<evidence type="ECO:0000313" key="2">
    <source>
        <dbReference type="EMBL" id="UOF02406.1"/>
    </source>
</evidence>
<protein>
    <submittedName>
        <fullName evidence="2">Cyclic nucleotide-binding domain-containing protein</fullName>
    </submittedName>
</protein>
<accession>A0ABY4CBR5</accession>
<sequence length="375" mass="42112">MKIEKEQVQLKALQHQPQQYGGVIKILGTNKTYQLQGLQYSYFEVLQTAGSIEGVVNFFMGQGWLISFRELWTLIDFLVDEDILLNPSIRSYFSKKEISGVHFQHSLTFSPGQAKIPSASSLPFFRSLEPQLAQYLLQKAECLKVPAGVRLIQAGNKDRDLYILLQGGAAVYKVYDEKRRQLVSSLGAGAICGERGFLLNQARTADVVTTAPCEVLRVKHLPDFDQLIKSDKAHSLQHRFWVLQALQSSNFFKDFPGDSLDSLIFSGKLCQAAANQVLFQEGQPGTTCYILVQGNVVISQRGHNINVLNQGSCFGEISLLMSSGKRTATIKTQQDSILLEIQQQDFYRILSQNLFLAKELENLAAQRLMNDQKRN</sequence>
<reference evidence="2" key="1">
    <citation type="submission" date="2022-03" db="EMBL/GenBank/DDBJ databases">
        <title>Genome Identification and Characterization of new species Bdellovibrio reynosense LBG001 sp. nov. from a Mexico soil sample.</title>
        <authorList>
            <person name="Camilli A."/>
            <person name="Ajao Y."/>
            <person name="Guo X."/>
        </authorList>
    </citation>
    <scope>NUCLEOTIDE SEQUENCE</scope>
    <source>
        <strain evidence="2">LBG001</strain>
    </source>
</reference>
<dbReference type="InterPro" id="IPR000595">
    <property type="entry name" value="cNMP-bd_dom"/>
</dbReference>
<dbReference type="CDD" id="cd00038">
    <property type="entry name" value="CAP_ED"/>
    <property type="match status" value="2"/>
</dbReference>
<dbReference type="PROSITE" id="PS50042">
    <property type="entry name" value="CNMP_BINDING_3"/>
    <property type="match status" value="2"/>
</dbReference>
<keyword evidence="3" id="KW-1185">Reference proteome</keyword>